<dbReference type="Gene3D" id="3.40.50.2020">
    <property type="match status" value="1"/>
</dbReference>
<evidence type="ECO:0000313" key="3">
    <source>
        <dbReference type="EMBL" id="VDG28369.1"/>
    </source>
</evidence>
<dbReference type="CDD" id="cd06223">
    <property type="entry name" value="PRTases_typeI"/>
    <property type="match status" value="1"/>
</dbReference>
<dbReference type="SUPFAM" id="SSF53271">
    <property type="entry name" value="PRTase-like"/>
    <property type="match status" value="1"/>
</dbReference>
<dbReference type="OrthoDB" id="9779910at2"/>
<accession>A0A660DXD5</accession>
<dbReference type="InterPro" id="IPR029057">
    <property type="entry name" value="PRTase-like"/>
</dbReference>
<evidence type="ECO:0000259" key="2">
    <source>
        <dbReference type="Pfam" id="PF00156"/>
    </source>
</evidence>
<dbReference type="EMBL" id="UYIG01000112">
    <property type="protein sequence ID" value="VDG28369.1"/>
    <property type="molecule type" value="Genomic_DNA"/>
</dbReference>
<name>A0A660DXD5_9LACO</name>
<sequence length="225" mass="25368">MNCLLCQRPLTTKLTLKWVLSWQPIVRPVVCSLCWQGFRPIDRQTACPDCGRAQLQPQVCRDCRRWPTQTQFYNQALFEYNSAMQAYFKAYKFQGDFRLRAVFQARLKQTLSTIKADVVVAIPVNPATMQTRGFNQVTGCLAAGENDGWLVTLATTKAIKQATKNRQDRLLTTQPFQLAAEHPDLTGKTVVIVDDVYTTGRTIRYAAMVMLENGAKSVIGLTVAR</sequence>
<dbReference type="PANTHER" id="PTHR47505">
    <property type="entry name" value="DNA UTILIZATION PROTEIN YHGH"/>
    <property type="match status" value="1"/>
</dbReference>
<dbReference type="AlphaFoldDB" id="A0A660DXD5"/>
<dbReference type="PANTHER" id="PTHR47505:SF1">
    <property type="entry name" value="DNA UTILIZATION PROTEIN YHGH"/>
    <property type="match status" value="1"/>
</dbReference>
<gene>
    <name evidence="3" type="ORF">MUDAN_MDHGFNIF_00560</name>
</gene>
<organism evidence="3 4">
    <name type="scientific">Lactiplantibacillus mudanjiangensis</name>
    <dbReference type="NCBI Taxonomy" id="1296538"/>
    <lineage>
        <taxon>Bacteria</taxon>
        <taxon>Bacillati</taxon>
        <taxon>Bacillota</taxon>
        <taxon>Bacilli</taxon>
        <taxon>Lactobacillales</taxon>
        <taxon>Lactobacillaceae</taxon>
        <taxon>Lactiplantibacillus</taxon>
    </lineage>
</organism>
<dbReference type="InterPro" id="IPR000836">
    <property type="entry name" value="PRTase_dom"/>
</dbReference>
<keyword evidence="4" id="KW-1185">Reference proteome</keyword>
<reference evidence="3 4" key="1">
    <citation type="submission" date="2018-11" db="EMBL/GenBank/DDBJ databases">
        <authorList>
            <person name="Wuyts S."/>
        </authorList>
    </citation>
    <scope>NUCLEOTIDE SEQUENCE [LARGE SCALE GENOMIC DNA]</scope>
    <source>
        <strain evidence="3">Lactobacillus mudanjiangensis AMBF249</strain>
    </source>
</reference>
<dbReference type="Proteomes" id="UP000289996">
    <property type="component" value="Unassembled WGS sequence"/>
</dbReference>
<evidence type="ECO:0000313" key="4">
    <source>
        <dbReference type="Proteomes" id="UP000289996"/>
    </source>
</evidence>
<feature type="domain" description="Phosphoribosyltransferase" evidence="2">
    <location>
        <begin position="114"/>
        <end position="222"/>
    </location>
</feature>
<dbReference type="Pfam" id="PF00156">
    <property type="entry name" value="Pribosyltran"/>
    <property type="match status" value="1"/>
</dbReference>
<dbReference type="InterPro" id="IPR051910">
    <property type="entry name" value="ComF/GntX_DNA_util-trans"/>
</dbReference>
<evidence type="ECO:0000256" key="1">
    <source>
        <dbReference type="ARBA" id="ARBA00008007"/>
    </source>
</evidence>
<comment type="similarity">
    <text evidence="1">Belongs to the ComF/GntX family.</text>
</comment>
<protein>
    <submittedName>
        <fullName evidence="3">ComF family protein [Lactobacillus sp.]</fullName>
    </submittedName>
</protein>
<dbReference type="RefSeq" id="WP_130851737.1">
    <property type="nucleotide sequence ID" value="NZ_UYIG01000112.1"/>
</dbReference>
<proteinExistence type="inferred from homology"/>